<keyword evidence="2" id="KW-0472">Membrane</keyword>
<dbReference type="EMBL" id="BMLF01000002">
    <property type="protein sequence ID" value="GGM01322.1"/>
    <property type="molecule type" value="Genomic_DNA"/>
</dbReference>
<dbReference type="InterPro" id="IPR011723">
    <property type="entry name" value="Znf/thioredoxin_put"/>
</dbReference>
<dbReference type="Pfam" id="PF13717">
    <property type="entry name" value="Zn_ribbon_4"/>
    <property type="match status" value="1"/>
</dbReference>
<keyword evidence="2" id="KW-1133">Transmembrane helix</keyword>
<dbReference type="RefSeq" id="WP_211249924.1">
    <property type="nucleotide sequence ID" value="NZ_BMLF01000002.1"/>
</dbReference>
<feature type="compositionally biased region" description="Low complexity" evidence="1">
    <location>
        <begin position="283"/>
        <end position="309"/>
    </location>
</feature>
<evidence type="ECO:0000313" key="4">
    <source>
        <dbReference type="EMBL" id="GGM01322.1"/>
    </source>
</evidence>
<name>A0A917WFL6_9RHOB</name>
<reference evidence="4" key="1">
    <citation type="journal article" date="2014" name="Int. J. Syst. Evol. Microbiol.">
        <title>Complete genome sequence of Corynebacterium casei LMG S-19264T (=DSM 44701T), isolated from a smear-ripened cheese.</title>
        <authorList>
            <consortium name="US DOE Joint Genome Institute (JGI-PGF)"/>
            <person name="Walter F."/>
            <person name="Albersmeier A."/>
            <person name="Kalinowski J."/>
            <person name="Ruckert C."/>
        </authorList>
    </citation>
    <scope>NUCLEOTIDE SEQUENCE</scope>
    <source>
        <strain evidence="4">CGMCC 1.6293</strain>
    </source>
</reference>
<dbReference type="NCBIfam" id="TIGR02098">
    <property type="entry name" value="MJ0042_CXXC"/>
    <property type="match status" value="1"/>
</dbReference>
<feature type="domain" description="Zinc finger/thioredoxin putative" evidence="3">
    <location>
        <begin position="1"/>
        <end position="35"/>
    </location>
</feature>
<evidence type="ECO:0000256" key="2">
    <source>
        <dbReference type="SAM" id="Phobius"/>
    </source>
</evidence>
<feature type="transmembrane region" description="Helical" evidence="2">
    <location>
        <begin position="370"/>
        <end position="389"/>
    </location>
</feature>
<organism evidence="4 5">
    <name type="scientific">Pseudooceanicola nanhaiensis</name>
    <dbReference type="NCBI Taxonomy" id="375761"/>
    <lineage>
        <taxon>Bacteria</taxon>
        <taxon>Pseudomonadati</taxon>
        <taxon>Pseudomonadota</taxon>
        <taxon>Alphaproteobacteria</taxon>
        <taxon>Rhodobacterales</taxon>
        <taxon>Paracoccaceae</taxon>
        <taxon>Pseudooceanicola</taxon>
    </lineage>
</organism>
<proteinExistence type="predicted"/>
<feature type="compositionally biased region" description="Basic and acidic residues" evidence="1">
    <location>
        <begin position="268"/>
        <end position="281"/>
    </location>
</feature>
<feature type="compositionally biased region" description="Acidic residues" evidence="1">
    <location>
        <begin position="63"/>
        <end position="121"/>
    </location>
</feature>
<feature type="compositionally biased region" description="Low complexity" evidence="1">
    <location>
        <begin position="205"/>
        <end position="222"/>
    </location>
</feature>
<comment type="caution">
    <text evidence="4">The sequence shown here is derived from an EMBL/GenBank/DDBJ whole genome shotgun (WGS) entry which is preliminary data.</text>
</comment>
<evidence type="ECO:0000259" key="3">
    <source>
        <dbReference type="Pfam" id="PF13717"/>
    </source>
</evidence>
<accession>A0A917WFL6</accession>
<feature type="compositionally biased region" description="Acidic residues" evidence="1">
    <location>
        <begin position="185"/>
        <end position="204"/>
    </location>
</feature>
<feature type="compositionally biased region" description="Pro residues" evidence="1">
    <location>
        <begin position="310"/>
        <end position="320"/>
    </location>
</feature>
<evidence type="ECO:0000256" key="1">
    <source>
        <dbReference type="SAM" id="MobiDB-lite"/>
    </source>
</evidence>
<protein>
    <recommendedName>
        <fullName evidence="3">Zinc finger/thioredoxin putative domain-containing protein</fullName>
    </recommendedName>
</protein>
<reference evidence="4" key="2">
    <citation type="submission" date="2020-09" db="EMBL/GenBank/DDBJ databases">
        <authorList>
            <person name="Sun Q."/>
            <person name="Zhou Y."/>
        </authorList>
    </citation>
    <scope>NUCLEOTIDE SEQUENCE</scope>
    <source>
        <strain evidence="4">CGMCC 1.6293</strain>
    </source>
</reference>
<feature type="compositionally biased region" description="Acidic residues" evidence="1">
    <location>
        <begin position="159"/>
        <end position="176"/>
    </location>
</feature>
<keyword evidence="2" id="KW-0812">Transmembrane</keyword>
<gene>
    <name evidence="4" type="ORF">GCM10011534_23940</name>
</gene>
<dbReference type="Proteomes" id="UP000649829">
    <property type="component" value="Unassembled WGS sequence"/>
</dbReference>
<feature type="compositionally biased region" description="Basic and acidic residues" evidence="1">
    <location>
        <begin position="236"/>
        <end position="252"/>
    </location>
</feature>
<evidence type="ECO:0000313" key="5">
    <source>
        <dbReference type="Proteomes" id="UP000649829"/>
    </source>
</evidence>
<sequence length="433" mass="46185">MRLVCPNCGAQYEVPDEVISSEGRDVQCSNCGITWYQPSAAALAAGETARLAGTGTEMAAGEVETDAEGDWPEDPEVPEVPDAEEADEDLWDEAAEPADAADDDLFAEDEYEDEYEDDYEDGAGAPAADPTLAEKVADPVPAPTPAARDDDTVAPLDTDAADETWEDEAPEDWDTPSDDHGSDAASDDDDPEAWDEPADDDVPDATDAAGDETPAVAAAPRVTPRRPLPSDVQSVLREEAAFEARARTRSADPLESQPDLGLGEPETEAQRRDRESRERLARLRGMTAMAAGTGAAGTADPAPAAAPAHAPAPKPAPEPAADPAQAPRRDLLPDIEEINSSLRTKGPKSRPAPGGETVVDTQDQRRGFRLGFGLVVLIGALLILFYMHAEWVKETVPALEETTDAYVRTADAFRAWLDTQAGRLQAWMEGMSE</sequence>
<dbReference type="AlphaFoldDB" id="A0A917WFL6"/>
<keyword evidence="5" id="KW-1185">Reference proteome</keyword>
<feature type="region of interest" description="Disordered" evidence="1">
    <location>
        <begin position="53"/>
        <end position="360"/>
    </location>
</feature>